<keyword evidence="18" id="KW-1185">Reference proteome</keyword>
<dbReference type="InterPro" id="IPR024643">
    <property type="entry name" value="Hist_deacetylase_Gln_rich_N"/>
</dbReference>
<evidence type="ECO:0000256" key="2">
    <source>
        <dbReference type="ARBA" id="ARBA00007738"/>
    </source>
</evidence>
<evidence type="ECO:0000256" key="5">
    <source>
        <dbReference type="ARBA" id="ARBA00022723"/>
    </source>
</evidence>
<keyword evidence="9" id="KW-0805">Transcription regulation</keyword>
<feature type="domain" description="Histone deacetylase" evidence="15">
    <location>
        <begin position="602"/>
        <end position="919"/>
    </location>
</feature>
<accession>A0A834MBY6</accession>
<comment type="caution">
    <text evidence="17">The sequence shown here is derived from an EMBL/GenBank/DDBJ whole genome shotgun (WGS) entry which is preliminary data.</text>
</comment>
<dbReference type="Gene3D" id="3.40.800.20">
    <property type="entry name" value="Histone deacetylase domain"/>
    <property type="match status" value="1"/>
</dbReference>
<reference evidence="17" key="1">
    <citation type="submission" date="2020-08" db="EMBL/GenBank/DDBJ databases">
        <title>Genome sequencing and assembly of the red palm weevil Rhynchophorus ferrugineus.</title>
        <authorList>
            <person name="Dias G.B."/>
            <person name="Bergman C.M."/>
            <person name="Manee M."/>
        </authorList>
    </citation>
    <scope>NUCLEOTIDE SEQUENCE</scope>
    <source>
        <strain evidence="17">AA-2017</strain>
        <tissue evidence="17">Whole larva</tissue>
    </source>
</reference>
<evidence type="ECO:0000256" key="14">
    <source>
        <dbReference type="SAM" id="MobiDB-lite"/>
    </source>
</evidence>
<dbReference type="AlphaFoldDB" id="A0A834MBY6"/>
<gene>
    <name evidence="17" type="ORF">GWI33_008848</name>
</gene>
<protein>
    <recommendedName>
        <fullName evidence="3">histone deacetylase</fullName>
        <ecNumber evidence="3">3.5.1.98</ecNumber>
    </recommendedName>
</protein>
<dbReference type="Proteomes" id="UP000625711">
    <property type="component" value="Unassembled WGS sequence"/>
</dbReference>
<dbReference type="InterPro" id="IPR000286">
    <property type="entry name" value="HDACs"/>
</dbReference>
<evidence type="ECO:0000313" key="17">
    <source>
        <dbReference type="EMBL" id="KAF7278083.1"/>
    </source>
</evidence>
<evidence type="ECO:0000256" key="10">
    <source>
        <dbReference type="ARBA" id="ARBA00023163"/>
    </source>
</evidence>
<feature type="coiled-coil region" evidence="13">
    <location>
        <begin position="212"/>
        <end position="265"/>
    </location>
</feature>
<keyword evidence="8" id="KW-0156">Chromatin regulator</keyword>
<comment type="subcellular location">
    <subcellularLocation>
        <location evidence="1">Nucleus</location>
    </subcellularLocation>
</comment>
<keyword evidence="5" id="KW-0479">Metal-binding</keyword>
<feature type="region of interest" description="Disordered" evidence="14">
    <location>
        <begin position="1005"/>
        <end position="1024"/>
    </location>
</feature>
<feature type="compositionally biased region" description="Pro residues" evidence="14">
    <location>
        <begin position="519"/>
        <end position="530"/>
    </location>
</feature>
<evidence type="ECO:0000259" key="16">
    <source>
        <dbReference type="Pfam" id="PF12203"/>
    </source>
</evidence>
<dbReference type="FunFam" id="3.40.800.20:FF:000002">
    <property type="entry name" value="Histone deacetylase"/>
    <property type="match status" value="1"/>
</dbReference>
<dbReference type="Gene3D" id="6.10.250.1550">
    <property type="match status" value="1"/>
</dbReference>
<name>A0A834MBY6_RHYFE</name>
<evidence type="ECO:0000256" key="1">
    <source>
        <dbReference type="ARBA" id="ARBA00004123"/>
    </source>
</evidence>
<dbReference type="CDD" id="cd11681">
    <property type="entry name" value="HDAC_classIIa"/>
    <property type="match status" value="1"/>
</dbReference>
<dbReference type="Pfam" id="PF00850">
    <property type="entry name" value="Hist_deacetyl"/>
    <property type="match status" value="1"/>
</dbReference>
<sequence length="1024" mass="114144">MIRNFSVHIQDIYFDDNSGLPIIALPLVDVQDNLALSAIRLNPTGAPHRAESADHYVAPDTFYFRRGLYRVRVKFKSEKSIWDHSAQRKKTTPQFPSPKCAAASALFERCKKRRTERRYATDRRVRLFPREQRRRYTQVRARELDDPNRAVFVGKEALPVAAVYVPFAFLAYQYPQNRQQRNARRSRCVVFECVHGGVVCRDLMSWTITKGMADGEAAERELEQQILQIKKQQQIQHQILLQHFQQQQQHLLEQHEEQLKQHFKQFWDRQKQLEEVRQREQLEALRKKEKHEESAVASTEVKQKLQDFLRQRRSGNSKIARPENSCWSEGMDTASDSSTTTNNDFPLRKTASEPNLLKVRLKQRVMERRSNPMSKRLPPSLKKKLLSSCLPPSESPPQEPPKELSPPCEAEEYQRLPLFSSPSMPNISLAAHHVLTPDLSEAAMRAACTARLGMPLTGQMLPGTLPFYPSLPAIESEHEETPLDTISELQEPQVRGVIRPLGRAQSSPLPLGHPLLRSPLPPEPEPQPPPEEQEQNMEIRTNDSRSIRPLSRALSSPVVHLGVPDGIPALARRRASSTPTTGLAYDSQMLKHACACGNNAIHPEHAGRLQSIWSRLLETGLVTRCDRLRPRKATTQELQTCHSETHTLLYGTSSLSRHKMDVSKLSALPVNAFVRLNCGGIGVDTDTTWNEHSTALAARMAVGCTVDLAARTWTGDIRNGFAIVRPPGHHAEPQQAMGFCFFNSVAIAARVLQKDHRVPKILIFDWDVHHGNGTQEIFYDDPRVLVISIHRHDDGNFFPGTGAPSECGTGAGLGYNVNIAWSGGLNPPLGDAEYMAAFRSIVMPIAREFDPDIVLVSAGFDATEGHLPPLGGYRVSPACFGHMTAQLMQLARGRVVLALEGGYDLPSICDSAEECVRVLLGDNPSPISPLELARAPCANAAIALQKVFAAQAAHWPCLREASKTALCSFTDAIRTEKVDKETVTAMASLSMQHQQHIPMVTSPIVSSPSAFHPASPQDAGRSPA</sequence>
<dbReference type="GO" id="GO:0141221">
    <property type="term" value="F:histone deacetylase activity, hydrolytic mechanism"/>
    <property type="evidence" value="ECO:0007669"/>
    <property type="project" value="UniProtKB-EC"/>
</dbReference>
<dbReference type="InterPro" id="IPR037138">
    <property type="entry name" value="His_deacetylse_dom_sf"/>
</dbReference>
<evidence type="ECO:0000256" key="6">
    <source>
        <dbReference type="ARBA" id="ARBA00022801"/>
    </source>
</evidence>
<feature type="compositionally biased region" description="Low complexity" evidence="14">
    <location>
        <begin position="372"/>
        <end position="392"/>
    </location>
</feature>
<feature type="region of interest" description="Disordered" evidence="14">
    <location>
        <begin position="503"/>
        <end position="542"/>
    </location>
</feature>
<keyword evidence="7" id="KW-0862">Zinc</keyword>
<evidence type="ECO:0000256" key="4">
    <source>
        <dbReference type="ARBA" id="ARBA00022491"/>
    </source>
</evidence>
<dbReference type="InterPro" id="IPR023801">
    <property type="entry name" value="His_deacetylse_dom"/>
</dbReference>
<evidence type="ECO:0000256" key="11">
    <source>
        <dbReference type="ARBA" id="ARBA00023242"/>
    </source>
</evidence>
<dbReference type="EMBL" id="JAACXV010000408">
    <property type="protein sequence ID" value="KAF7278083.1"/>
    <property type="molecule type" value="Genomic_DNA"/>
</dbReference>
<feature type="region of interest" description="Disordered" evidence="14">
    <location>
        <begin position="312"/>
        <end position="409"/>
    </location>
</feature>
<keyword evidence="11" id="KW-0539">Nucleus</keyword>
<keyword evidence="13" id="KW-0175">Coiled coil</keyword>
<keyword evidence="6" id="KW-0378">Hydrolase</keyword>
<evidence type="ECO:0000256" key="8">
    <source>
        <dbReference type="ARBA" id="ARBA00022853"/>
    </source>
</evidence>
<evidence type="ECO:0000256" key="9">
    <source>
        <dbReference type="ARBA" id="ARBA00023015"/>
    </source>
</evidence>
<dbReference type="OrthoDB" id="5232919at2759"/>
<dbReference type="GO" id="GO:0040029">
    <property type="term" value="P:epigenetic regulation of gene expression"/>
    <property type="evidence" value="ECO:0007669"/>
    <property type="project" value="TreeGrafter"/>
</dbReference>
<evidence type="ECO:0000256" key="3">
    <source>
        <dbReference type="ARBA" id="ARBA00012111"/>
    </source>
</evidence>
<feature type="compositionally biased region" description="Low complexity" evidence="14">
    <location>
        <begin position="332"/>
        <end position="344"/>
    </location>
</feature>
<dbReference type="PANTHER" id="PTHR10625">
    <property type="entry name" value="HISTONE DEACETYLASE HDAC1-RELATED"/>
    <property type="match status" value="1"/>
</dbReference>
<dbReference type="GO" id="GO:0046872">
    <property type="term" value="F:metal ion binding"/>
    <property type="evidence" value="ECO:0007669"/>
    <property type="project" value="UniProtKB-KW"/>
</dbReference>
<dbReference type="EC" id="3.5.1.98" evidence="3"/>
<dbReference type="GO" id="GO:0000118">
    <property type="term" value="C:histone deacetylase complex"/>
    <property type="evidence" value="ECO:0007669"/>
    <property type="project" value="TreeGrafter"/>
</dbReference>
<dbReference type="SUPFAM" id="SSF52768">
    <property type="entry name" value="Arginase/deacetylase"/>
    <property type="match status" value="1"/>
</dbReference>
<keyword evidence="4" id="KW-0678">Repressor</keyword>
<evidence type="ECO:0000256" key="13">
    <source>
        <dbReference type="SAM" id="Coils"/>
    </source>
</evidence>
<evidence type="ECO:0000313" key="18">
    <source>
        <dbReference type="Proteomes" id="UP000625711"/>
    </source>
</evidence>
<dbReference type="InterPro" id="IPR023696">
    <property type="entry name" value="Ureohydrolase_dom_sf"/>
</dbReference>
<organism evidence="17 18">
    <name type="scientific">Rhynchophorus ferrugineus</name>
    <name type="common">Red palm weevil</name>
    <name type="synonym">Curculio ferrugineus</name>
    <dbReference type="NCBI Taxonomy" id="354439"/>
    <lineage>
        <taxon>Eukaryota</taxon>
        <taxon>Metazoa</taxon>
        <taxon>Ecdysozoa</taxon>
        <taxon>Arthropoda</taxon>
        <taxon>Hexapoda</taxon>
        <taxon>Insecta</taxon>
        <taxon>Pterygota</taxon>
        <taxon>Neoptera</taxon>
        <taxon>Endopterygota</taxon>
        <taxon>Coleoptera</taxon>
        <taxon>Polyphaga</taxon>
        <taxon>Cucujiformia</taxon>
        <taxon>Curculionidae</taxon>
        <taxon>Dryophthorinae</taxon>
        <taxon>Rhynchophorus</taxon>
    </lineage>
</organism>
<dbReference type="PANTHER" id="PTHR10625:SF5">
    <property type="entry name" value="HISTONE DEACETYLASE"/>
    <property type="match status" value="1"/>
</dbReference>
<evidence type="ECO:0000256" key="7">
    <source>
        <dbReference type="ARBA" id="ARBA00022833"/>
    </source>
</evidence>
<comment type="similarity">
    <text evidence="2">Belongs to the histone deacetylase family. HD type 2 subfamily.</text>
</comment>
<keyword evidence="10" id="KW-0804">Transcription</keyword>
<evidence type="ECO:0000259" key="15">
    <source>
        <dbReference type="Pfam" id="PF00850"/>
    </source>
</evidence>
<dbReference type="PRINTS" id="PR01270">
    <property type="entry name" value="HDASUPER"/>
</dbReference>
<proteinExistence type="inferred from homology"/>
<dbReference type="Pfam" id="PF12203">
    <property type="entry name" value="HDAC4_Gln"/>
    <property type="match status" value="1"/>
</dbReference>
<comment type="catalytic activity">
    <reaction evidence="12">
        <text>N(6)-acetyl-L-lysyl-[histone] + H2O = L-lysyl-[histone] + acetate</text>
        <dbReference type="Rhea" id="RHEA:58196"/>
        <dbReference type="Rhea" id="RHEA-COMP:9845"/>
        <dbReference type="Rhea" id="RHEA-COMP:11338"/>
        <dbReference type="ChEBI" id="CHEBI:15377"/>
        <dbReference type="ChEBI" id="CHEBI:29969"/>
        <dbReference type="ChEBI" id="CHEBI:30089"/>
        <dbReference type="ChEBI" id="CHEBI:61930"/>
        <dbReference type="EC" id="3.5.1.98"/>
    </reaction>
</comment>
<evidence type="ECO:0000256" key="12">
    <source>
        <dbReference type="ARBA" id="ARBA00048287"/>
    </source>
</evidence>
<feature type="domain" description="Histone deacetylase glutamine rich N-terminal" evidence="16">
    <location>
        <begin position="216"/>
        <end position="294"/>
    </location>
</feature>